<organism evidence="1 2">
    <name type="scientific">Calothrix parasitica NIES-267</name>
    <dbReference type="NCBI Taxonomy" id="1973488"/>
    <lineage>
        <taxon>Bacteria</taxon>
        <taxon>Bacillati</taxon>
        <taxon>Cyanobacteriota</taxon>
        <taxon>Cyanophyceae</taxon>
        <taxon>Nostocales</taxon>
        <taxon>Calotrichaceae</taxon>
        <taxon>Calothrix</taxon>
    </lineage>
</organism>
<sequence length="124" mass="13757">MYVLNKETGLKHLFSLTPDMNQELILQDLVIVVPSKNHKTTLLSADFLKCSGTIPDNWELARQPINANNVSQVVFTNGIAITAEPQRIMFAQSIRNVDGESILIPEIAQKYASALPILIKLISI</sequence>
<name>A0A1Z4M2Q3_9CYAN</name>
<protein>
    <submittedName>
        <fullName evidence="1">Uncharacterized protein</fullName>
    </submittedName>
</protein>
<keyword evidence="2" id="KW-1185">Reference proteome</keyword>
<dbReference type="AlphaFoldDB" id="A0A1Z4M2Q3"/>
<evidence type="ECO:0000313" key="2">
    <source>
        <dbReference type="Proteomes" id="UP000218418"/>
    </source>
</evidence>
<dbReference type="EMBL" id="AP018228">
    <property type="protein sequence ID" value="BAY87750.1"/>
    <property type="molecule type" value="Genomic_DNA"/>
</dbReference>
<evidence type="ECO:0000313" key="1">
    <source>
        <dbReference type="EMBL" id="BAY87750.1"/>
    </source>
</evidence>
<accession>A0A1Z4M2Q3</accession>
<reference evidence="1 2" key="1">
    <citation type="submission" date="2017-06" db="EMBL/GenBank/DDBJ databases">
        <title>Genome sequencing of cyanobaciteial culture collection at National Institute for Environmental Studies (NIES).</title>
        <authorList>
            <person name="Hirose Y."/>
            <person name="Shimura Y."/>
            <person name="Fujisawa T."/>
            <person name="Nakamura Y."/>
            <person name="Kawachi M."/>
        </authorList>
    </citation>
    <scope>NUCLEOTIDE SEQUENCE [LARGE SCALE GENOMIC DNA]</scope>
    <source>
        <strain evidence="1 2">NIES-267</strain>
        <plasmid evidence="2">Plasmid1 dna</plasmid>
    </source>
</reference>
<proteinExistence type="predicted"/>
<keyword evidence="1" id="KW-0614">Plasmid</keyword>
<dbReference type="Proteomes" id="UP000218418">
    <property type="component" value="Plasmid plasmid1"/>
</dbReference>
<geneLocation type="plasmid" evidence="2">
    <name>Plasmid1 dna</name>
</geneLocation>
<gene>
    <name evidence="1" type="ORF">NIES267_72740</name>
</gene>